<dbReference type="AlphaFoldDB" id="A0A1C3E4N8"/>
<evidence type="ECO:0000313" key="3">
    <source>
        <dbReference type="Proteomes" id="UP000094828"/>
    </source>
</evidence>
<keyword evidence="3" id="KW-1185">Reference proteome</keyword>
<protein>
    <recommendedName>
        <fullName evidence="4">Carboxypeptidase regulatory-like domain-containing protein</fullName>
    </recommendedName>
</protein>
<gene>
    <name evidence="2" type="ORF">A6X21_00960</name>
</gene>
<feature type="signal peptide" evidence="1">
    <location>
        <begin position="1"/>
        <end position="22"/>
    </location>
</feature>
<name>A0A1C3E4N8_9PLAN</name>
<evidence type="ECO:0000313" key="2">
    <source>
        <dbReference type="EMBL" id="ODA28211.1"/>
    </source>
</evidence>
<dbReference type="PROSITE" id="PS51257">
    <property type="entry name" value="PROKAR_LIPOPROTEIN"/>
    <property type="match status" value="1"/>
</dbReference>
<feature type="chain" id="PRO_5008672773" description="Carboxypeptidase regulatory-like domain-containing protein" evidence="1">
    <location>
        <begin position="23"/>
        <end position="151"/>
    </location>
</feature>
<dbReference type="RefSeq" id="WP_068852432.1">
    <property type="nucleotide sequence ID" value="NZ_LYDR01000154.1"/>
</dbReference>
<dbReference type="Gene3D" id="2.60.40.1120">
    <property type="entry name" value="Carboxypeptidase-like, regulatory domain"/>
    <property type="match status" value="1"/>
</dbReference>
<accession>A0A1C3E4N8</accession>
<reference evidence="2 3" key="1">
    <citation type="submission" date="2016-05" db="EMBL/GenBank/DDBJ databases">
        <title>Genomic and physiological characterization of Planctopirus sp. isolated from fresh water lake.</title>
        <authorList>
            <person name="Subhash Y."/>
            <person name="Ramana C."/>
        </authorList>
    </citation>
    <scope>NUCLEOTIDE SEQUENCE [LARGE SCALE GENOMIC DNA]</scope>
    <source>
        <strain evidence="2 3">JC280</strain>
    </source>
</reference>
<dbReference type="Proteomes" id="UP000094828">
    <property type="component" value="Unassembled WGS sequence"/>
</dbReference>
<organism evidence="2 3">
    <name type="scientific">Planctopirus hydrillae</name>
    <dbReference type="NCBI Taxonomy" id="1841610"/>
    <lineage>
        <taxon>Bacteria</taxon>
        <taxon>Pseudomonadati</taxon>
        <taxon>Planctomycetota</taxon>
        <taxon>Planctomycetia</taxon>
        <taxon>Planctomycetales</taxon>
        <taxon>Planctomycetaceae</taxon>
        <taxon>Planctopirus</taxon>
    </lineage>
</organism>
<sequence>MKNLTFFGLFLFSLVFTGCGGASEDQWTKERSKTIPVTGIVTLNGTPVEGATVNFISMDGKSSPFGVTDSAGKFRLTTFNPNDGAPLGNYTVTITKKTVETKPHPKEPETQPAIIVKTTWDVPENFSIPAKSGLSAQVIESGKNDFSFDLK</sequence>
<keyword evidence="1" id="KW-0732">Signal</keyword>
<proteinExistence type="predicted"/>
<comment type="caution">
    <text evidence="2">The sequence shown here is derived from an EMBL/GenBank/DDBJ whole genome shotgun (WGS) entry which is preliminary data.</text>
</comment>
<dbReference type="EMBL" id="LYDR01000154">
    <property type="protein sequence ID" value="ODA28211.1"/>
    <property type="molecule type" value="Genomic_DNA"/>
</dbReference>
<dbReference type="OrthoDB" id="281179at2"/>
<evidence type="ECO:0008006" key="4">
    <source>
        <dbReference type="Google" id="ProtNLM"/>
    </source>
</evidence>
<evidence type="ECO:0000256" key="1">
    <source>
        <dbReference type="SAM" id="SignalP"/>
    </source>
</evidence>
<dbReference type="SUPFAM" id="SSF49478">
    <property type="entry name" value="Cna protein B-type domain"/>
    <property type="match status" value="1"/>
</dbReference>